<evidence type="ECO:0000256" key="4">
    <source>
        <dbReference type="ARBA" id="ARBA00022857"/>
    </source>
</evidence>
<evidence type="ECO:0000256" key="5">
    <source>
        <dbReference type="ARBA" id="ARBA00023002"/>
    </source>
</evidence>
<sequence length="2344" mass="254199">MPFMRDTPSPGESSTESGYGTYSAQAIVDDETYAAKLLPTSAERPLSEQLEPIAVVGMGCRLPGEVKSASNFWSFMMNKKSGQTPKVPESRFNIDAHFHANNDRPGSFNVLGGYFLADETLQEFDPSFFGITPIEAMWMDPQQRKLLEVVYEAFESAGVTLDELAGSKTAVFAACFTADFQQMCFKEPSFRHSFAATGVDPGILSNRISHVFNLRGPSIVVNTACSSSVYAVHNACNALRNKECAAALVGGVNLVLTVDQHMNTAKLGVLSPNSACSTFDVAADGYGRAEGVGAVYLKRLSDAIRDGDPIRAVIRSSATNNNGRVPAVGITHPNRDGQVEVITHAYQRGGNLDPLLTGYFECHGTGTAVGDPLEVHAVSLAMNQSRRPGEDPPLLIGAVKTNIGHSEAASGLSALIKAVLSVEKGIVLPTRLKTPSPSIKWDQWAVAVPTESTAFRHSQIKRVSVNSFGYGGTNAHIIVEGADSLLTQAQSYRYHSPENKRSVKLPRGAFQRNRPFLLTFSAHDKATLQRNLDVLGPVSGNYNLLDLAYTLGNRRTMFSSRAFKVISRPELDKGKFEGLSFAENKSAPTVGFVFTGQGAQWARMGADLMTYYPSFLRSIRMLDMILGDLEDGPDWTLEDMLLEPAATSLVDDAEYAQPLTTAIQIALVQLMRSWSILPAVTVGHSSGEIAAAYAAGLVSASHAIVLAYLRGKVVRDINTDGAMMAVGLGAEAVEPYLAPYHGQITVACHNSPAGVTLSGDASAIKKLETELTDRKIFARAVRTSGKAYHSAHMAPAAERYEQLFQQAKEQMLPFDLPLATDAKMVSSVTNAVLQPDQAVDEVYFSQNLRSPVLFNQAVQTIMTSSEFANVDMLIEVGPHSAMGGPIRQIKSVMGNAKVEYLPTLVRGEDSAVRMLMLAGELFLRNYPLDIDRVTSVEESLDSGKVVCKRGDLIVDLPPYQWSRKCYWAENRQSVEHRAPKYARHDLLGALVPGASPVEPTWRNFLRIRDVPWLKDHSLGGEAVFPAAGYFSMAMEAITQLKETSEKGCEITNYVLRDISIHKALVTPDDDIGIEVIFNMRPAIHNEDDSNLWWDFNVSSIDQDGALRNHMAGSISANVATQRPEPKETGSLKQRASGKEWNQALRAVGFDYGPTFADMTNINYNGVDYLCTCKTKVKTTAGNVEGESRHVLHPSTVDSCLQLMIASVYAGRSSAMSAGIIPIQVDEVAIWKPTASQLASGNASATAWTDERGIRSFVCGNQLIAEDGQILMQMRNMRGTLYDAAVPQSSSFGAGSMPYGEMTWKQDLDTMDRFESLEQFMGLAVFKDPSYKVLDIGGLHASTLLGIFPELHYTAVTADADAERIDEEITSFKNAKREKCALDNTSVSETVKQASVDAIISHADGEVDDLLDLLVTSGRVLQMKDGKLTGVHAVNQVPREVSAPDNEVQILYRTATSAVISEVLRACSNVGLKAQTLQLSQAKSIQPHVIVLDLAQSLLVDITKEEFEVIQIVATHAKSLLWATAGGLLHGKKPEAAMVAGLMRSVRSENAAINVTTVDFDLESTSNEQVAVNVASMASNQLKGDVGLENEYYVSDGLTHISRLLPNERINKTYGTDEKELEELLFEFDPAIPLRGKVQSGKVVFDHGTLDAILAPTDVEVRVSLAGLNRESTQVIAGTDISTKFSHEIGGVVSRVGSAVQDLAEGDNVVGFSLSGFDTHQVTSELLLQKVHPKESMADFAGLPMAYSSALYALQHLAKIQPAEAVLILPGTGLIGTAAIELAQFSSATPYVFVTNEAEASFLQTTYGLEGTQILASEEELLAYLRSPRGRVDIVLGCASTPATMSREAWRHIAAFGRYIDCGRKKVLKRNTLDPVPFQRGANYFSFDILELCKSRPTDAGLALAQVLDLYRRNQLRGWSDTHNRNIAELNDAVASFRDDFGAAKVLLAYEKFHTPLLITPSLPTAGFDPNASYLLVGCLGGLGRSLTSWMMKRGARNFCFLSRSGADAKDAAALVEELKAAGATVQVTRGDVSMLQDVKQAVGDIPRNRPLRGVVHAAMVLRDSLFYKMSYHDWLVSTRPKVQGAANLQAVLSGTELDFFLVTSSVSGILGTPGQPSYAAANAYLDALAHHRRVKGERGCSAILPMILGVGVVSENTELEESLKRKGMYGIDEEFLLRSVEVAVHEQQTNASCGSQVVIGLDPSLLARAIREAGDVEPFWMADKRFRMLVHNMKQSDGSSANGSGGASALASVLAAASPEEALQTARDHVVGKLSRMLLLDLEVFDSEGSVASYGIDSMIGAELRNWLFNEFAVDIPFQQLLGPNLTPRKLASQLCANNSIFIE</sequence>
<dbReference type="SUPFAM" id="SSF52151">
    <property type="entry name" value="FabD/lysophospholipase-like"/>
    <property type="match status" value="1"/>
</dbReference>
<feature type="active site" description="Proton acceptor; for dehydratase activity" evidence="8">
    <location>
        <position position="1016"/>
    </location>
</feature>
<evidence type="ECO:0000256" key="7">
    <source>
        <dbReference type="ARBA" id="ARBA00023315"/>
    </source>
</evidence>
<keyword evidence="6" id="KW-0511">Multifunctional enzyme</keyword>
<dbReference type="Proteomes" id="UP001444661">
    <property type="component" value="Unassembled WGS sequence"/>
</dbReference>
<dbReference type="Pfam" id="PF21089">
    <property type="entry name" value="PKS_DH_N"/>
    <property type="match status" value="1"/>
</dbReference>
<dbReference type="InterPro" id="IPR009081">
    <property type="entry name" value="PP-bd_ACP"/>
</dbReference>
<dbReference type="Gene3D" id="3.90.180.10">
    <property type="entry name" value="Medium-chain alcohol dehydrogenases, catalytic domain"/>
    <property type="match status" value="1"/>
</dbReference>
<keyword evidence="4" id="KW-0521">NADP</keyword>
<dbReference type="CDD" id="cd00833">
    <property type="entry name" value="PKS"/>
    <property type="match status" value="1"/>
</dbReference>
<dbReference type="Pfam" id="PF02801">
    <property type="entry name" value="Ketoacyl-synt_C"/>
    <property type="match status" value="1"/>
</dbReference>
<dbReference type="PROSITE" id="PS50075">
    <property type="entry name" value="CARRIER"/>
    <property type="match status" value="1"/>
</dbReference>
<dbReference type="InterPro" id="IPR018201">
    <property type="entry name" value="Ketoacyl_synth_AS"/>
</dbReference>
<evidence type="ECO:0000313" key="13">
    <source>
        <dbReference type="Proteomes" id="UP001444661"/>
    </source>
</evidence>
<name>A0ABR1SJU7_9PEZI</name>
<evidence type="ECO:0000259" key="10">
    <source>
        <dbReference type="PROSITE" id="PS52004"/>
    </source>
</evidence>
<dbReference type="PROSITE" id="PS52019">
    <property type="entry name" value="PKS_MFAS_DH"/>
    <property type="match status" value="1"/>
</dbReference>
<dbReference type="InterPro" id="IPR014031">
    <property type="entry name" value="Ketoacyl_synth_C"/>
</dbReference>
<dbReference type="SUPFAM" id="SSF53901">
    <property type="entry name" value="Thiolase-like"/>
    <property type="match status" value="1"/>
</dbReference>
<dbReference type="Gene3D" id="3.40.50.720">
    <property type="entry name" value="NAD(P)-binding Rossmann-like Domain"/>
    <property type="match status" value="3"/>
</dbReference>
<dbReference type="InterPro" id="IPR011032">
    <property type="entry name" value="GroES-like_sf"/>
</dbReference>
<dbReference type="SUPFAM" id="SSF55048">
    <property type="entry name" value="Probable ACP-binding domain of malonyl-CoA ACP transacylase"/>
    <property type="match status" value="1"/>
</dbReference>
<feature type="active site" description="Proton donor; for dehydratase activity" evidence="8">
    <location>
        <position position="1197"/>
    </location>
</feature>
<dbReference type="InterPro" id="IPR014043">
    <property type="entry name" value="Acyl_transferase_dom"/>
</dbReference>
<dbReference type="PROSITE" id="PS52004">
    <property type="entry name" value="KS3_2"/>
    <property type="match status" value="1"/>
</dbReference>
<dbReference type="InterPro" id="IPR001227">
    <property type="entry name" value="Ac_transferase_dom_sf"/>
</dbReference>
<evidence type="ECO:0000259" key="9">
    <source>
        <dbReference type="PROSITE" id="PS50075"/>
    </source>
</evidence>
<evidence type="ECO:0000259" key="11">
    <source>
        <dbReference type="PROSITE" id="PS52019"/>
    </source>
</evidence>
<keyword evidence="5" id="KW-0560">Oxidoreductase</keyword>
<dbReference type="InterPro" id="IPR020841">
    <property type="entry name" value="PKS_Beta-ketoAc_synthase_dom"/>
</dbReference>
<keyword evidence="3" id="KW-0808">Transferase</keyword>
<dbReference type="Gene3D" id="3.40.47.10">
    <property type="match status" value="1"/>
</dbReference>
<keyword evidence="2" id="KW-0597">Phosphoprotein</keyword>
<dbReference type="EMBL" id="JAQQWK010000009">
    <property type="protein sequence ID" value="KAK8034603.1"/>
    <property type="molecule type" value="Genomic_DNA"/>
</dbReference>
<dbReference type="Pfam" id="PF23114">
    <property type="entry name" value="NAD-bd_HRPKS_sdrA"/>
    <property type="match status" value="1"/>
</dbReference>
<comment type="caution">
    <text evidence="12">The sequence shown here is derived from an EMBL/GenBank/DDBJ whole genome shotgun (WGS) entry which is preliminary data.</text>
</comment>
<dbReference type="PANTHER" id="PTHR43775">
    <property type="entry name" value="FATTY ACID SYNTHASE"/>
    <property type="match status" value="1"/>
</dbReference>
<protein>
    <submittedName>
        <fullName evidence="12">Polyketide synthase</fullName>
    </submittedName>
</protein>
<dbReference type="SMART" id="SM00827">
    <property type="entry name" value="PKS_AT"/>
    <property type="match status" value="1"/>
</dbReference>
<dbReference type="InterPro" id="IPR057326">
    <property type="entry name" value="KR_dom"/>
</dbReference>
<evidence type="ECO:0000313" key="12">
    <source>
        <dbReference type="EMBL" id="KAK8034603.1"/>
    </source>
</evidence>
<accession>A0ABR1SJU7</accession>
<dbReference type="Pfam" id="PF14765">
    <property type="entry name" value="PS-DH"/>
    <property type="match status" value="1"/>
</dbReference>
<feature type="region of interest" description="C-terminal hotdog fold" evidence="8">
    <location>
        <begin position="1132"/>
        <end position="1287"/>
    </location>
</feature>
<proteinExistence type="predicted"/>
<dbReference type="Gene3D" id="3.30.70.3290">
    <property type="match status" value="1"/>
</dbReference>
<dbReference type="SMART" id="SM00826">
    <property type="entry name" value="PKS_DH"/>
    <property type="match status" value="1"/>
</dbReference>
<evidence type="ECO:0000256" key="2">
    <source>
        <dbReference type="ARBA" id="ARBA00022553"/>
    </source>
</evidence>
<feature type="domain" description="PKS/mFAS DH" evidence="11">
    <location>
        <begin position="984"/>
        <end position="1287"/>
    </location>
</feature>
<dbReference type="InterPro" id="IPR020843">
    <property type="entry name" value="ER"/>
</dbReference>
<dbReference type="InterPro" id="IPR036291">
    <property type="entry name" value="NAD(P)-bd_dom_sf"/>
</dbReference>
<evidence type="ECO:0000256" key="3">
    <source>
        <dbReference type="ARBA" id="ARBA00022679"/>
    </source>
</evidence>
<evidence type="ECO:0000256" key="6">
    <source>
        <dbReference type="ARBA" id="ARBA00023268"/>
    </source>
</evidence>
<dbReference type="Pfam" id="PF00109">
    <property type="entry name" value="ketoacyl-synt"/>
    <property type="match status" value="1"/>
</dbReference>
<dbReference type="InterPro" id="IPR042104">
    <property type="entry name" value="PKS_dehydratase_sf"/>
</dbReference>
<dbReference type="InterPro" id="IPR032821">
    <property type="entry name" value="PKS_assoc"/>
</dbReference>
<dbReference type="InterPro" id="IPR049900">
    <property type="entry name" value="PKS_mFAS_DH"/>
</dbReference>
<keyword evidence="13" id="KW-1185">Reference proteome</keyword>
<dbReference type="PANTHER" id="PTHR43775:SF50">
    <property type="entry name" value="HIGHLY REDUCING POLYKETIDE SYNTHASE SRDA"/>
    <property type="match status" value="1"/>
</dbReference>
<feature type="region of interest" description="N-terminal hotdog fold" evidence="8">
    <location>
        <begin position="984"/>
        <end position="1121"/>
    </location>
</feature>
<dbReference type="InterPro" id="IPR014030">
    <property type="entry name" value="Ketoacyl_synth_N"/>
</dbReference>
<dbReference type="InterPro" id="IPR013968">
    <property type="entry name" value="PKS_KR"/>
</dbReference>
<evidence type="ECO:0000256" key="8">
    <source>
        <dbReference type="PROSITE-ProRule" id="PRU01363"/>
    </source>
</evidence>
<dbReference type="InterPro" id="IPR049551">
    <property type="entry name" value="PKS_DH_C"/>
</dbReference>
<dbReference type="InterPro" id="IPR016039">
    <property type="entry name" value="Thiolase-like"/>
</dbReference>
<dbReference type="SUPFAM" id="SSF51735">
    <property type="entry name" value="NAD(P)-binding Rossmann-fold domains"/>
    <property type="match status" value="2"/>
</dbReference>
<dbReference type="InterPro" id="IPR036736">
    <property type="entry name" value="ACP-like_sf"/>
</dbReference>
<dbReference type="InterPro" id="IPR006162">
    <property type="entry name" value="Ppantetheine_attach_site"/>
</dbReference>
<dbReference type="InterPro" id="IPR050091">
    <property type="entry name" value="PKS_NRPS_Biosynth_Enz"/>
</dbReference>
<feature type="domain" description="Ketosynthase family 3 (KS3)" evidence="10">
    <location>
        <begin position="50"/>
        <end position="481"/>
    </location>
</feature>
<dbReference type="InterPro" id="IPR049552">
    <property type="entry name" value="PKS_DH_N"/>
</dbReference>
<dbReference type="Pfam" id="PF00698">
    <property type="entry name" value="Acyl_transf_1"/>
    <property type="match status" value="1"/>
</dbReference>
<dbReference type="InterPro" id="IPR020807">
    <property type="entry name" value="PKS_DH"/>
</dbReference>
<dbReference type="Gene3D" id="3.40.366.10">
    <property type="entry name" value="Malonyl-Coenzyme A Acyl Carrier Protein, domain 2"/>
    <property type="match status" value="1"/>
</dbReference>
<evidence type="ECO:0000256" key="1">
    <source>
        <dbReference type="ARBA" id="ARBA00022450"/>
    </source>
</evidence>
<dbReference type="SMART" id="SM00829">
    <property type="entry name" value="PKS_ER"/>
    <property type="match status" value="1"/>
</dbReference>
<dbReference type="Gene3D" id="3.10.129.110">
    <property type="entry name" value="Polyketide synthase dehydratase"/>
    <property type="match status" value="1"/>
</dbReference>
<dbReference type="SMART" id="SM00825">
    <property type="entry name" value="PKS_KS"/>
    <property type="match status" value="1"/>
</dbReference>
<dbReference type="Pfam" id="PF16197">
    <property type="entry name" value="KAsynt_C_assoc"/>
    <property type="match status" value="1"/>
</dbReference>
<dbReference type="SMART" id="SM00822">
    <property type="entry name" value="PKS_KR"/>
    <property type="match status" value="1"/>
</dbReference>
<dbReference type="PROSITE" id="PS00606">
    <property type="entry name" value="KS3_1"/>
    <property type="match status" value="1"/>
</dbReference>
<gene>
    <name evidence="12" type="ORF">PG993_009598</name>
</gene>
<keyword evidence="7" id="KW-0012">Acyltransferase</keyword>
<dbReference type="SUPFAM" id="SSF50129">
    <property type="entry name" value="GroES-like"/>
    <property type="match status" value="1"/>
</dbReference>
<dbReference type="InterPro" id="IPR016036">
    <property type="entry name" value="Malonyl_transacylase_ACP-bd"/>
</dbReference>
<dbReference type="SUPFAM" id="SSF47336">
    <property type="entry name" value="ACP-like"/>
    <property type="match status" value="1"/>
</dbReference>
<dbReference type="Pfam" id="PF00550">
    <property type="entry name" value="PP-binding"/>
    <property type="match status" value="1"/>
</dbReference>
<dbReference type="Pfam" id="PF08659">
    <property type="entry name" value="KR"/>
    <property type="match status" value="1"/>
</dbReference>
<reference evidence="12 13" key="1">
    <citation type="submission" date="2023-01" db="EMBL/GenBank/DDBJ databases">
        <title>Analysis of 21 Apiospora genomes using comparative genomics revels a genus with tremendous synthesis potential of carbohydrate active enzymes and secondary metabolites.</title>
        <authorList>
            <person name="Sorensen T."/>
        </authorList>
    </citation>
    <scope>NUCLEOTIDE SEQUENCE [LARGE SCALE GENOMIC DNA]</scope>
    <source>
        <strain evidence="12 13">CBS 33761</strain>
    </source>
</reference>
<dbReference type="CDD" id="cd05195">
    <property type="entry name" value="enoyl_red"/>
    <property type="match status" value="1"/>
</dbReference>
<dbReference type="InterPro" id="IPR016035">
    <property type="entry name" value="Acyl_Trfase/lysoPLipase"/>
</dbReference>
<keyword evidence="1" id="KW-0596">Phosphopantetheine</keyword>
<organism evidence="12 13">
    <name type="scientific">Apiospora rasikravindrae</name>
    <dbReference type="NCBI Taxonomy" id="990691"/>
    <lineage>
        <taxon>Eukaryota</taxon>
        <taxon>Fungi</taxon>
        <taxon>Dikarya</taxon>
        <taxon>Ascomycota</taxon>
        <taxon>Pezizomycotina</taxon>
        <taxon>Sordariomycetes</taxon>
        <taxon>Xylariomycetidae</taxon>
        <taxon>Amphisphaeriales</taxon>
        <taxon>Apiosporaceae</taxon>
        <taxon>Apiospora</taxon>
    </lineage>
</organism>
<dbReference type="PROSITE" id="PS00012">
    <property type="entry name" value="PHOSPHOPANTETHEINE"/>
    <property type="match status" value="1"/>
</dbReference>
<feature type="domain" description="Carrier" evidence="9">
    <location>
        <begin position="2261"/>
        <end position="2339"/>
    </location>
</feature>
<dbReference type="InterPro" id="IPR056501">
    <property type="entry name" value="NAD-bd_HRPKS_sdrA"/>
</dbReference>